<dbReference type="Gene3D" id="2.60.120.10">
    <property type="entry name" value="Jelly Rolls"/>
    <property type="match status" value="1"/>
</dbReference>
<reference evidence="2 3" key="1">
    <citation type="submission" date="2018-04" db="EMBL/GenBank/DDBJ databases">
        <title>Adhaeribacter sp. HMF7616 genome sequencing and assembly.</title>
        <authorList>
            <person name="Kang H."/>
            <person name="Kang J."/>
            <person name="Cha I."/>
            <person name="Kim H."/>
            <person name="Joh K."/>
        </authorList>
    </citation>
    <scope>NUCLEOTIDE SEQUENCE [LARGE SCALE GENOMIC DNA]</scope>
    <source>
        <strain evidence="2 3">HMF7616</strain>
    </source>
</reference>
<dbReference type="RefSeq" id="WP_115372818.1">
    <property type="nucleotide sequence ID" value="NZ_QASA01000001.1"/>
</dbReference>
<dbReference type="EMBL" id="QASA01000001">
    <property type="protein sequence ID" value="RDC63535.1"/>
    <property type="molecule type" value="Genomic_DNA"/>
</dbReference>
<dbReference type="InterPro" id="IPR014710">
    <property type="entry name" value="RmlC-like_jellyroll"/>
</dbReference>
<accession>A0A369QIX0</accession>
<dbReference type="InterPro" id="IPR008894">
    <property type="entry name" value="QdtA_cupin_dom"/>
</dbReference>
<evidence type="ECO:0000259" key="1">
    <source>
        <dbReference type="Pfam" id="PF05523"/>
    </source>
</evidence>
<sequence>MLEPRIWEPEPVLFAADFAGDKNRGYLVSTQQAANLPFTIRRVFWSFGMREDLNKGEHAHRLDQKILVALQGQVVIQTETTQIRQFNLDSPFQALYVPALCWIKLRYSPASILLAFSSTDYAEADYIRNYAEFKQLRQLRNL</sequence>
<dbReference type="SUPFAM" id="SSF51182">
    <property type="entry name" value="RmlC-like cupins"/>
    <property type="match status" value="1"/>
</dbReference>
<organism evidence="2 3">
    <name type="scientific">Adhaeribacter pallidiroseus</name>
    <dbReference type="NCBI Taxonomy" id="2072847"/>
    <lineage>
        <taxon>Bacteria</taxon>
        <taxon>Pseudomonadati</taxon>
        <taxon>Bacteroidota</taxon>
        <taxon>Cytophagia</taxon>
        <taxon>Cytophagales</taxon>
        <taxon>Hymenobacteraceae</taxon>
        <taxon>Adhaeribacter</taxon>
    </lineage>
</organism>
<dbReference type="OrthoDB" id="9795513at2"/>
<protein>
    <recommendedName>
        <fullName evidence="1">Sugar 3,4-ketoisomerase QdtA cupin domain-containing protein</fullName>
    </recommendedName>
</protein>
<dbReference type="AlphaFoldDB" id="A0A369QIX0"/>
<name>A0A369QIX0_9BACT</name>
<proteinExistence type="predicted"/>
<dbReference type="InterPro" id="IPR011051">
    <property type="entry name" value="RmlC_Cupin_sf"/>
</dbReference>
<feature type="domain" description="Sugar 3,4-ketoisomerase QdtA cupin" evidence="1">
    <location>
        <begin position="21"/>
        <end position="137"/>
    </location>
</feature>
<dbReference type="Proteomes" id="UP000253919">
    <property type="component" value="Unassembled WGS sequence"/>
</dbReference>
<evidence type="ECO:0000313" key="3">
    <source>
        <dbReference type="Proteomes" id="UP000253919"/>
    </source>
</evidence>
<dbReference type="Pfam" id="PF05523">
    <property type="entry name" value="FdtA"/>
    <property type="match status" value="1"/>
</dbReference>
<keyword evidence="3" id="KW-1185">Reference proteome</keyword>
<dbReference type="CDD" id="cd20292">
    <property type="entry name" value="cupin_QdtA-like"/>
    <property type="match status" value="1"/>
</dbReference>
<evidence type="ECO:0000313" key="2">
    <source>
        <dbReference type="EMBL" id="RDC63535.1"/>
    </source>
</evidence>
<gene>
    <name evidence="2" type="ORF">AHMF7616_02140</name>
</gene>
<comment type="caution">
    <text evidence="2">The sequence shown here is derived from an EMBL/GenBank/DDBJ whole genome shotgun (WGS) entry which is preliminary data.</text>
</comment>